<evidence type="ECO:0000313" key="2">
    <source>
        <dbReference type="EMBL" id="EMC97911.1"/>
    </source>
</evidence>
<gene>
    <name evidence="2" type="ORF">BAUCODRAFT_129711</name>
</gene>
<reference evidence="2 3" key="1">
    <citation type="journal article" date="2012" name="PLoS Pathog.">
        <title>Diverse lifestyles and strategies of plant pathogenesis encoded in the genomes of eighteen Dothideomycetes fungi.</title>
        <authorList>
            <person name="Ohm R.A."/>
            <person name="Feau N."/>
            <person name="Henrissat B."/>
            <person name="Schoch C.L."/>
            <person name="Horwitz B.A."/>
            <person name="Barry K.W."/>
            <person name="Condon B.J."/>
            <person name="Copeland A.C."/>
            <person name="Dhillon B."/>
            <person name="Glaser F."/>
            <person name="Hesse C.N."/>
            <person name="Kosti I."/>
            <person name="LaButti K."/>
            <person name="Lindquist E.A."/>
            <person name="Lucas S."/>
            <person name="Salamov A.A."/>
            <person name="Bradshaw R.E."/>
            <person name="Ciuffetti L."/>
            <person name="Hamelin R.C."/>
            <person name="Kema G.H.J."/>
            <person name="Lawrence C."/>
            <person name="Scott J.A."/>
            <person name="Spatafora J.W."/>
            <person name="Turgeon B.G."/>
            <person name="de Wit P.J.G.M."/>
            <person name="Zhong S."/>
            <person name="Goodwin S.B."/>
            <person name="Grigoriev I.V."/>
        </authorList>
    </citation>
    <scope>NUCLEOTIDE SEQUENCE [LARGE SCALE GENOMIC DNA]</scope>
    <source>
        <strain evidence="2 3">UAMH 10762</strain>
    </source>
</reference>
<accession>M2MMJ0</accession>
<feature type="compositionally biased region" description="Low complexity" evidence="1">
    <location>
        <begin position="15"/>
        <end position="27"/>
    </location>
</feature>
<dbReference type="OrthoDB" id="3863199at2759"/>
<evidence type="ECO:0000256" key="1">
    <source>
        <dbReference type="SAM" id="MobiDB-lite"/>
    </source>
</evidence>
<dbReference type="Proteomes" id="UP000011761">
    <property type="component" value="Unassembled WGS sequence"/>
</dbReference>
<dbReference type="KEGG" id="bcom:BAUCODRAFT_129711"/>
<dbReference type="EMBL" id="KB445553">
    <property type="protein sequence ID" value="EMC97911.1"/>
    <property type="molecule type" value="Genomic_DNA"/>
</dbReference>
<dbReference type="RefSeq" id="XP_007674791.1">
    <property type="nucleotide sequence ID" value="XM_007676601.1"/>
</dbReference>
<name>M2MMJ0_BAUPA</name>
<feature type="compositionally biased region" description="Basic and acidic residues" evidence="1">
    <location>
        <begin position="1"/>
        <end position="12"/>
    </location>
</feature>
<dbReference type="AlphaFoldDB" id="M2MMJ0"/>
<evidence type="ECO:0000313" key="3">
    <source>
        <dbReference type="Proteomes" id="UP000011761"/>
    </source>
</evidence>
<organism evidence="2 3">
    <name type="scientific">Baudoinia panamericana (strain UAMH 10762)</name>
    <name type="common">Angels' share fungus</name>
    <name type="synonym">Baudoinia compniacensis (strain UAMH 10762)</name>
    <dbReference type="NCBI Taxonomy" id="717646"/>
    <lineage>
        <taxon>Eukaryota</taxon>
        <taxon>Fungi</taxon>
        <taxon>Dikarya</taxon>
        <taxon>Ascomycota</taxon>
        <taxon>Pezizomycotina</taxon>
        <taxon>Dothideomycetes</taxon>
        <taxon>Dothideomycetidae</taxon>
        <taxon>Mycosphaerellales</taxon>
        <taxon>Teratosphaeriaceae</taxon>
        <taxon>Baudoinia</taxon>
    </lineage>
</organism>
<protein>
    <submittedName>
        <fullName evidence="2">Uncharacterized protein</fullName>
    </submittedName>
</protein>
<keyword evidence="3" id="KW-1185">Reference proteome</keyword>
<proteinExistence type="predicted"/>
<dbReference type="GeneID" id="19108205"/>
<sequence>MSVRYLDEHTLLEGHQPSKPSQHSPKSLQRPEMASVAMLLLFYFSEPQTGFPRIDKLMDKTRTWYATHPEIVASIQADAHAELPRQLPPTPEVLDCNERVDRAISHSQHHITEAKEQAAGPVSDHLSEDLTDAELDEQRNAEKWHARYTAADQLTNGLLASSQKLFEAVSDLISETQADEIAILNNTRVPDAPPSPSLGWLSLPLDVKQWVAESVKPGSLHVTGMLAPKTRSFGVFDSRLHAKRAWSLTYLNRS</sequence>
<dbReference type="HOGENOM" id="CLU_1094095_0_0_1"/>
<feature type="region of interest" description="Disordered" evidence="1">
    <location>
        <begin position="1"/>
        <end position="30"/>
    </location>
</feature>